<dbReference type="EMBL" id="CP131913">
    <property type="protein sequence ID" value="WLI73765.1"/>
    <property type="molecule type" value="Genomic_DNA"/>
</dbReference>
<feature type="domain" description="Capsule biosynthesis GfcC-like C-terminal" evidence="2">
    <location>
        <begin position="157"/>
        <end position="220"/>
    </location>
</feature>
<protein>
    <submittedName>
        <fullName evidence="3">Capsule biosynthesis GfcC family protein</fullName>
    </submittedName>
</protein>
<organism evidence="3 4">
    <name type="scientific">Halomonas alkalicola</name>
    <dbReference type="NCBI Taxonomy" id="1930622"/>
    <lineage>
        <taxon>Bacteria</taxon>
        <taxon>Pseudomonadati</taxon>
        <taxon>Pseudomonadota</taxon>
        <taxon>Gammaproteobacteria</taxon>
        <taxon>Oceanospirillales</taxon>
        <taxon>Halomonadaceae</taxon>
        <taxon>Halomonas</taxon>
    </lineage>
</organism>
<dbReference type="Gene3D" id="3.10.560.10">
    <property type="entry name" value="Outer membrane lipoprotein wza domain like"/>
    <property type="match status" value="1"/>
</dbReference>
<reference evidence="3 4" key="1">
    <citation type="submission" date="2023-08" db="EMBL/GenBank/DDBJ databases">
        <title>Transcriptome Analysis of Halomonas alkalicola CICC 11012s to Identify the Genes Involved in Alkaline Tolerances.</title>
        <authorList>
            <person name="Zhai L."/>
        </authorList>
    </citation>
    <scope>NUCLEOTIDE SEQUENCE [LARGE SCALE GENOMIC DNA]</scope>
    <source>
        <strain evidence="3 4">CICC 11012s</strain>
    </source>
</reference>
<evidence type="ECO:0000256" key="1">
    <source>
        <dbReference type="SAM" id="SignalP"/>
    </source>
</evidence>
<proteinExistence type="predicted"/>
<dbReference type="InterPro" id="IPR010425">
    <property type="entry name" value="Caps_synth_GfcC-like_C"/>
</dbReference>
<keyword evidence="4" id="KW-1185">Reference proteome</keyword>
<evidence type="ECO:0000259" key="2">
    <source>
        <dbReference type="Pfam" id="PF06251"/>
    </source>
</evidence>
<keyword evidence="1" id="KW-0732">Signal</keyword>
<dbReference type="Proteomes" id="UP001235344">
    <property type="component" value="Chromosome"/>
</dbReference>
<evidence type="ECO:0000313" key="4">
    <source>
        <dbReference type="Proteomes" id="UP001235344"/>
    </source>
</evidence>
<accession>A0ABY9H644</accession>
<evidence type="ECO:0000313" key="3">
    <source>
        <dbReference type="EMBL" id="WLI73765.1"/>
    </source>
</evidence>
<gene>
    <name evidence="3" type="ORF">B6N23_02160</name>
</gene>
<dbReference type="RefSeq" id="WP_305501569.1">
    <property type="nucleotide sequence ID" value="NZ_CP131913.1"/>
</dbReference>
<feature type="chain" id="PRO_5047116753" evidence="1">
    <location>
        <begin position="25"/>
        <end position="263"/>
    </location>
</feature>
<feature type="signal peptide" evidence="1">
    <location>
        <begin position="1"/>
        <end position="24"/>
    </location>
</feature>
<name>A0ABY9H644_9GAMM</name>
<dbReference type="Pfam" id="PF06251">
    <property type="entry name" value="Caps_syn_GfcC_C"/>
    <property type="match status" value="1"/>
</dbReference>
<sequence length="263" mass="29033">MVVITRLRYLAGAFLLTLPLAAAAEPAQPDARLSDAWLGYLQESERRVTWSHAFALRDATAEQLANQRSRLLNELDTLRVAARVAGNATLIRGLADWRETLADVPALPARTPGRHDLPWLGANLRHDPALERIRHWGHCEVPGWVEIWHPGGVARLEWRAGMNLDSALNRLPAEGHRGIDRAMVITPSGEQIARGIAAWNHQATPLSPGSRVVLPLREAGERRGALPTSVRQEITLVNERLPAYLATRLPGDECTLQGMGEEE</sequence>